<gene>
    <name evidence="7" type="ORF">ACJRO7_033593</name>
</gene>
<dbReference type="Gene3D" id="3.40.50.300">
    <property type="entry name" value="P-loop containing nucleotide triphosphate hydrolases"/>
    <property type="match status" value="1"/>
</dbReference>
<dbReference type="Gene3D" id="3.80.10.10">
    <property type="entry name" value="Ribonuclease Inhibitor"/>
    <property type="match status" value="3"/>
</dbReference>
<feature type="compositionally biased region" description="Low complexity" evidence="5">
    <location>
        <begin position="1375"/>
        <end position="1387"/>
    </location>
</feature>
<dbReference type="SMART" id="SM00382">
    <property type="entry name" value="AAA"/>
    <property type="match status" value="1"/>
</dbReference>
<dbReference type="InterPro" id="IPR035897">
    <property type="entry name" value="Toll_tir_struct_dom_sf"/>
</dbReference>
<keyword evidence="8" id="KW-1185">Reference proteome</keyword>
<dbReference type="SUPFAM" id="SSF52200">
    <property type="entry name" value="Toll/Interleukin receptor TIR domain"/>
    <property type="match status" value="1"/>
</dbReference>
<dbReference type="SUPFAM" id="SSF52058">
    <property type="entry name" value="L domain-like"/>
    <property type="match status" value="2"/>
</dbReference>
<feature type="compositionally biased region" description="Acidic residues" evidence="5">
    <location>
        <begin position="1297"/>
        <end position="1310"/>
    </location>
</feature>
<feature type="compositionally biased region" description="Basic and acidic residues" evidence="5">
    <location>
        <begin position="1179"/>
        <end position="1191"/>
    </location>
</feature>
<dbReference type="SMART" id="SM00255">
    <property type="entry name" value="TIR"/>
    <property type="match status" value="1"/>
</dbReference>
<keyword evidence="4" id="KW-0520">NAD</keyword>
<dbReference type="Gene3D" id="3.40.50.10140">
    <property type="entry name" value="Toll/interleukin-1 receptor homology (TIR) domain"/>
    <property type="match status" value="1"/>
</dbReference>
<dbReference type="PANTHER" id="PTHR11017">
    <property type="entry name" value="LEUCINE-RICH REPEAT-CONTAINING PROTEIN"/>
    <property type="match status" value="1"/>
</dbReference>
<feature type="compositionally biased region" description="Acidic residues" evidence="5">
    <location>
        <begin position="1192"/>
        <end position="1242"/>
    </location>
</feature>
<feature type="region of interest" description="Disordered" evidence="5">
    <location>
        <begin position="1173"/>
        <end position="1525"/>
    </location>
</feature>
<feature type="compositionally biased region" description="Acidic residues" evidence="5">
    <location>
        <begin position="1445"/>
        <end position="1458"/>
    </location>
</feature>
<evidence type="ECO:0000313" key="8">
    <source>
        <dbReference type="Proteomes" id="UP001634007"/>
    </source>
</evidence>
<feature type="compositionally biased region" description="Acidic residues" evidence="5">
    <location>
        <begin position="1331"/>
        <end position="1343"/>
    </location>
</feature>
<dbReference type="InterPro" id="IPR000157">
    <property type="entry name" value="TIR_dom"/>
</dbReference>
<proteinExistence type="predicted"/>
<dbReference type="Pfam" id="PF01582">
    <property type="entry name" value="TIR"/>
    <property type="match status" value="1"/>
</dbReference>
<dbReference type="PANTHER" id="PTHR11017:SF570">
    <property type="entry name" value="DISEASE RESISTANCE PROTEIN (TIR-NBS CLASS)-RELATED"/>
    <property type="match status" value="1"/>
</dbReference>
<dbReference type="InterPro" id="IPR002182">
    <property type="entry name" value="NB-ARC"/>
</dbReference>
<feature type="compositionally biased region" description="Acidic residues" evidence="5">
    <location>
        <begin position="1468"/>
        <end position="1504"/>
    </location>
</feature>
<evidence type="ECO:0000256" key="5">
    <source>
        <dbReference type="SAM" id="MobiDB-lite"/>
    </source>
</evidence>
<feature type="compositionally biased region" description="Acidic residues" evidence="5">
    <location>
        <begin position="1355"/>
        <end position="1367"/>
    </location>
</feature>
<dbReference type="GO" id="GO:0051707">
    <property type="term" value="P:response to other organism"/>
    <property type="evidence" value="ECO:0007669"/>
    <property type="project" value="UniProtKB-ARBA"/>
</dbReference>
<dbReference type="InterPro" id="IPR003593">
    <property type="entry name" value="AAA+_ATPase"/>
</dbReference>
<organism evidence="7 8">
    <name type="scientific">Eucalyptus globulus</name>
    <name type="common">Tasmanian blue gum</name>
    <dbReference type="NCBI Taxonomy" id="34317"/>
    <lineage>
        <taxon>Eukaryota</taxon>
        <taxon>Viridiplantae</taxon>
        <taxon>Streptophyta</taxon>
        <taxon>Embryophyta</taxon>
        <taxon>Tracheophyta</taxon>
        <taxon>Spermatophyta</taxon>
        <taxon>Magnoliopsida</taxon>
        <taxon>eudicotyledons</taxon>
        <taxon>Gunneridae</taxon>
        <taxon>Pentapetalae</taxon>
        <taxon>rosids</taxon>
        <taxon>malvids</taxon>
        <taxon>Myrtales</taxon>
        <taxon>Myrtaceae</taxon>
        <taxon>Myrtoideae</taxon>
        <taxon>Eucalypteae</taxon>
        <taxon>Eucalyptus</taxon>
    </lineage>
</organism>
<dbReference type="EMBL" id="JBJKBG010000008">
    <property type="protein sequence ID" value="KAL3729021.1"/>
    <property type="molecule type" value="Genomic_DNA"/>
</dbReference>
<dbReference type="InterPro" id="IPR042197">
    <property type="entry name" value="Apaf_helical"/>
</dbReference>
<feature type="compositionally biased region" description="Acidic residues" evidence="5">
    <location>
        <begin position="1388"/>
        <end position="1401"/>
    </location>
</feature>
<dbReference type="Pfam" id="PF23598">
    <property type="entry name" value="LRR_14"/>
    <property type="match status" value="1"/>
</dbReference>
<reference evidence="7 8" key="1">
    <citation type="submission" date="2024-11" db="EMBL/GenBank/DDBJ databases">
        <title>Chromosome-level genome assembly of Eucalyptus globulus Labill. provides insights into its genome evolution.</title>
        <authorList>
            <person name="Li X."/>
        </authorList>
    </citation>
    <scope>NUCLEOTIDE SEQUENCE [LARGE SCALE GENOMIC DNA]</scope>
    <source>
        <strain evidence="7">CL2024</strain>
        <tissue evidence="7">Fresh tender leaves</tissue>
    </source>
</reference>
<evidence type="ECO:0000256" key="4">
    <source>
        <dbReference type="ARBA" id="ARBA00023027"/>
    </source>
</evidence>
<feature type="compositionally biased region" description="Acidic residues" evidence="5">
    <location>
        <begin position="1514"/>
        <end position="1525"/>
    </location>
</feature>
<keyword evidence="2" id="KW-0677">Repeat</keyword>
<protein>
    <recommendedName>
        <fullName evidence="6">TIR domain-containing protein</fullName>
    </recommendedName>
</protein>
<comment type="caution">
    <text evidence="7">The sequence shown here is derived from an EMBL/GenBank/DDBJ whole genome shotgun (WGS) entry which is preliminary data.</text>
</comment>
<dbReference type="Gene3D" id="1.10.8.430">
    <property type="entry name" value="Helical domain of apoptotic protease-activating factors"/>
    <property type="match status" value="1"/>
</dbReference>
<dbReference type="InterPro" id="IPR058192">
    <property type="entry name" value="WHD_ROQ1-like"/>
</dbReference>
<feature type="compositionally biased region" description="Basic and acidic residues" evidence="5">
    <location>
        <begin position="1276"/>
        <end position="1286"/>
    </location>
</feature>
<evidence type="ECO:0000259" key="6">
    <source>
        <dbReference type="PROSITE" id="PS50104"/>
    </source>
</evidence>
<dbReference type="InterPro" id="IPR027417">
    <property type="entry name" value="P-loop_NTPase"/>
</dbReference>
<evidence type="ECO:0000256" key="1">
    <source>
        <dbReference type="ARBA" id="ARBA00022614"/>
    </source>
</evidence>
<evidence type="ECO:0000256" key="2">
    <source>
        <dbReference type="ARBA" id="ARBA00022737"/>
    </source>
</evidence>
<dbReference type="SUPFAM" id="SSF52540">
    <property type="entry name" value="P-loop containing nucleoside triphosphate hydrolases"/>
    <property type="match status" value="1"/>
</dbReference>
<dbReference type="Pfam" id="PF00931">
    <property type="entry name" value="NB-ARC"/>
    <property type="match status" value="1"/>
</dbReference>
<dbReference type="PROSITE" id="PS50104">
    <property type="entry name" value="TIR"/>
    <property type="match status" value="1"/>
</dbReference>
<keyword evidence="3" id="KW-0611">Plant defense</keyword>
<evidence type="ECO:0000256" key="3">
    <source>
        <dbReference type="ARBA" id="ARBA00022821"/>
    </source>
</evidence>
<sequence>MANLETRMSTNNLLGGEYQVFLSFRGLDTRRGITNSLYHALVDAGIRVFMDDEELRPGERISGGLLLAIDDSKLYIPIFSQNYASSHWCLRELAKMVENTSKSKEEGNEKVILPIFYDVKPADVKLKSPLYRDAILNLEQRMEDQKKKFSSEDVESWCEALNEVDDTKGWELKKYSGDGDLIEAVVVEVVVRLKTRQRKVTRDLVGMEDRIAAINGLLDIQSGGVRVIGIYGMSGIGKSTLAKIIYNQLCPRFGKNCSFLDGVRETAKTKGLVKLQEQLLSNISNSRVARNIDNIDYGINTIRETICNKKVLVVLDDVDEGNQIEYLIGIDSLYNGTRILVTTRDKSVIKIRGLKYEIVPYEMEVLSDKDALQLFSRHAFDVDFPPDKLYDTSKDIVSTTDGLPSALRAIGSLLFLQKEEKIWQEMLEKLRKTPTSDVLGKLRITYDALEMDQQQIFLDIACFFIDKDKTNPFFVWKDCGFSPKYAIDVLINKCTIKVLDENKFWMHDQFRDLGRTIANQERSRLWAPDDIIHELRSIEIKSSVQALDLTNWSRTDDNLTITAEEIKRFPHLRLLWLHNITCQGDFAGCLSELKWISLFYPDRSSECHPRFEATNLHLENVVVGNFVGHGFTDDHVRGLIKDGRKLKVLTLEDNMSIYRTPTFFEYSVLEKLSISKCSSLMEIDCSIRKLWLLTDLSIESCQNLEKLPEQIGELPNLQHLSLRNCDSLSELPKSISKLESLMKLDVSHTPITVLQDSIGRLSSLSSLNVSSTPIVKVPSTMSELRRLQTLDLEHCHKLQELPELPKSLTTLRLRSSSLQTVPNLSNLTNLVELLLSDGSESKATSNIIKACDLHWIGRLSKLRKQHLCLLNVRAQPTELGSLSLLKKLTMYGLDFESLEQLPSNLIVLELDHIQVKQVQLDGLPQLEMLTIRMCELVKKLSFPSGLRKLREAEVSSCTELVEVQFLGALISLEELCIEDCRSLERFVNPSEEPGCNELQATKLTNGGRKVSIVSSFLKMLQVFQLLRCPKLEEIQFACMFKSLGVFSVEGCTSLKRIGGLSNLKNLTRLGIVECESLQVVEGVDELEHLEQLKVYRCRSMERTIDVSSSKIPKECQIQMRDCGELLDIGPDDSSITWESYREKILNAPARALGSTFETTLYDCETKTETGDLLLEQQDDSDKHEDGDKVDGREDDNSEDSGKEDDDDDNHVNIDDDDGKEDDDDDNHVHIDDDDSKEDDDDDNHVHVDNEDDDSEDDENVHSSGRPSPVCSMGNNDKNEGVDKEGQCEGDGNSDSKDNEDENDNGEDDEDNNVHELLHSSDGPSLVGSVDGNDENDNVVEEGQWEGNISSHSKDDEDEDDDGEDDEDNNVHRLSHLSSGPSPVGSVDGNDENDDVNEEGQYESDGNSHSKDDEDEDNDGEDDEDNIMRELSQSSRGPSPVGSVDDNVENDDFNEEGEGDGYSYSYGDGNDDEGKDEDEERDDEEGEQEQDDGDDYNNNEYDDDTKDNSDKAGDEGDYNGEDDDGY</sequence>
<evidence type="ECO:0000313" key="7">
    <source>
        <dbReference type="EMBL" id="KAL3729021.1"/>
    </source>
</evidence>
<accession>A0ABD3JTB0</accession>
<feature type="domain" description="TIR" evidence="6">
    <location>
        <begin position="16"/>
        <end position="193"/>
    </location>
</feature>
<feature type="compositionally biased region" description="Acidic residues" evidence="5">
    <location>
        <begin position="1249"/>
        <end position="1258"/>
    </location>
</feature>
<dbReference type="Pfam" id="PF23282">
    <property type="entry name" value="WHD_ROQ1"/>
    <property type="match status" value="1"/>
</dbReference>
<dbReference type="Proteomes" id="UP001634007">
    <property type="component" value="Unassembled WGS sequence"/>
</dbReference>
<dbReference type="GO" id="GO:0006952">
    <property type="term" value="P:defense response"/>
    <property type="evidence" value="ECO:0007669"/>
    <property type="project" value="UniProtKB-KW"/>
</dbReference>
<dbReference type="InterPro" id="IPR044974">
    <property type="entry name" value="Disease_R_plants"/>
</dbReference>
<dbReference type="InterPro" id="IPR032675">
    <property type="entry name" value="LRR_dom_sf"/>
</dbReference>
<feature type="compositionally biased region" description="Acidic residues" evidence="5">
    <location>
        <begin position="1412"/>
        <end position="1424"/>
    </location>
</feature>
<dbReference type="InterPro" id="IPR055414">
    <property type="entry name" value="LRR_R13L4/SHOC2-like"/>
</dbReference>
<name>A0ABD3JTB0_EUCGL</name>
<keyword evidence="1" id="KW-0433">Leucine-rich repeat</keyword>
<dbReference type="PRINTS" id="PR00364">
    <property type="entry name" value="DISEASERSIST"/>
</dbReference>